<evidence type="ECO:0000313" key="6">
    <source>
        <dbReference type="EnsemblMetazoa" id="CLYHEMP021583.2"/>
    </source>
</evidence>
<proteinExistence type="inferred from homology"/>
<keyword evidence="2" id="KW-0053">Apoptosis</keyword>
<accession>A0A7M5XDN3</accession>
<dbReference type="OrthoDB" id="6020735at2759"/>
<sequence>MAPSKDKESTRPRRNNPSAEDERDEVDDSTQTDGDPTVQVNVLVNEEKIAGTRIVETILNTGLPANQRRHYYGPLSEQERLAQRVISNGINWGRIATILILGARMLTSSGYEIADLVFTFLLEFITEKLFAWILDSGGWRSAIDYAEKICRHPVIPAVVNPTNIATVCAIAAVVGFIYYKYTSK</sequence>
<feature type="transmembrane region" description="Helical" evidence="4">
    <location>
        <begin position="154"/>
        <end position="179"/>
    </location>
</feature>
<dbReference type="InterPro" id="IPR002475">
    <property type="entry name" value="Bcl2-like"/>
</dbReference>
<dbReference type="Gene3D" id="1.10.437.10">
    <property type="entry name" value="Blc2-like"/>
    <property type="match status" value="1"/>
</dbReference>
<feature type="domain" description="Bcl-2 Bcl-2 homology region 1-3" evidence="5">
    <location>
        <begin position="80"/>
        <end position="139"/>
    </location>
</feature>
<feature type="region of interest" description="Disordered" evidence="3">
    <location>
        <begin position="1"/>
        <end position="37"/>
    </location>
</feature>
<dbReference type="EnsemblMetazoa" id="CLYHEMT021583.2">
    <property type="protein sequence ID" value="CLYHEMP021583.2"/>
    <property type="gene ID" value="CLYHEMG021583"/>
</dbReference>
<protein>
    <recommendedName>
        <fullName evidence="5">Bcl-2 Bcl-2 homology region 1-3 domain-containing protein</fullName>
    </recommendedName>
</protein>
<dbReference type="GO" id="GO:0006915">
    <property type="term" value="P:apoptotic process"/>
    <property type="evidence" value="ECO:0007669"/>
    <property type="project" value="UniProtKB-KW"/>
</dbReference>
<dbReference type="InterPro" id="IPR036834">
    <property type="entry name" value="Bcl-2-like_sf"/>
</dbReference>
<name>A0A7M5XDN3_9CNID</name>
<keyword evidence="7" id="KW-1185">Reference proteome</keyword>
<dbReference type="SUPFAM" id="SSF56854">
    <property type="entry name" value="Bcl-2 inhibitors of programmed cell death"/>
    <property type="match status" value="1"/>
</dbReference>
<dbReference type="RefSeq" id="XP_066935750.1">
    <property type="nucleotide sequence ID" value="XM_067079649.1"/>
</dbReference>
<reference evidence="6" key="1">
    <citation type="submission" date="2021-01" db="UniProtKB">
        <authorList>
            <consortium name="EnsemblMetazoa"/>
        </authorList>
    </citation>
    <scope>IDENTIFICATION</scope>
</reference>
<keyword evidence="4" id="KW-0812">Transmembrane</keyword>
<evidence type="ECO:0000256" key="3">
    <source>
        <dbReference type="SAM" id="MobiDB-lite"/>
    </source>
</evidence>
<evidence type="ECO:0000256" key="2">
    <source>
        <dbReference type="ARBA" id="ARBA00022703"/>
    </source>
</evidence>
<evidence type="ECO:0000259" key="5">
    <source>
        <dbReference type="Pfam" id="PF00452"/>
    </source>
</evidence>
<feature type="compositionally biased region" description="Acidic residues" evidence="3">
    <location>
        <begin position="19"/>
        <end position="30"/>
    </location>
</feature>
<organism evidence="6 7">
    <name type="scientific">Clytia hemisphaerica</name>
    <dbReference type="NCBI Taxonomy" id="252671"/>
    <lineage>
        <taxon>Eukaryota</taxon>
        <taxon>Metazoa</taxon>
        <taxon>Cnidaria</taxon>
        <taxon>Hydrozoa</taxon>
        <taxon>Hydroidolina</taxon>
        <taxon>Leptothecata</taxon>
        <taxon>Obeliida</taxon>
        <taxon>Clytiidae</taxon>
        <taxon>Clytia</taxon>
    </lineage>
</organism>
<evidence type="ECO:0000256" key="4">
    <source>
        <dbReference type="SAM" id="Phobius"/>
    </source>
</evidence>
<dbReference type="Proteomes" id="UP000594262">
    <property type="component" value="Unplaced"/>
</dbReference>
<dbReference type="GO" id="GO:0042981">
    <property type="term" value="P:regulation of apoptotic process"/>
    <property type="evidence" value="ECO:0007669"/>
    <property type="project" value="InterPro"/>
</dbReference>
<evidence type="ECO:0000313" key="7">
    <source>
        <dbReference type="Proteomes" id="UP000594262"/>
    </source>
</evidence>
<evidence type="ECO:0000256" key="1">
    <source>
        <dbReference type="ARBA" id="ARBA00009458"/>
    </source>
</evidence>
<keyword evidence="4" id="KW-1133">Transmembrane helix</keyword>
<dbReference type="Pfam" id="PF00452">
    <property type="entry name" value="Bcl-2"/>
    <property type="match status" value="1"/>
</dbReference>
<dbReference type="InterPro" id="IPR046371">
    <property type="entry name" value="Bcl-2_BH1-3"/>
</dbReference>
<dbReference type="GeneID" id="136823455"/>
<dbReference type="PROSITE" id="PS50062">
    <property type="entry name" value="BCL2_FAMILY"/>
    <property type="match status" value="1"/>
</dbReference>
<dbReference type="AlphaFoldDB" id="A0A7M5XDN3"/>
<comment type="similarity">
    <text evidence="1">Belongs to the Bcl-2 family.</text>
</comment>
<keyword evidence="4" id="KW-0472">Membrane</keyword>
<feature type="compositionally biased region" description="Basic and acidic residues" evidence="3">
    <location>
        <begin position="1"/>
        <end position="11"/>
    </location>
</feature>